<dbReference type="AlphaFoldDB" id="A0A5N6K237"/>
<evidence type="ECO:0000256" key="1">
    <source>
        <dbReference type="SAM" id="MobiDB-lite"/>
    </source>
</evidence>
<sequence>MGAGENMEEDRIEQNITRTIHNKAKRSEASTAEEASHKPYNRITKPDITTDSITTRSIPQQKNKESQYNGDFLRFLWHESDMLWVVACVEDENARLSISIGKDMK</sequence>
<feature type="compositionally biased region" description="Acidic residues" evidence="1">
    <location>
        <begin position="1"/>
        <end position="11"/>
    </location>
</feature>
<gene>
    <name evidence="2" type="ORF">EYC80_009007</name>
</gene>
<organism evidence="2 3">
    <name type="scientific">Monilinia laxa</name>
    <name type="common">Brown rot fungus</name>
    <name type="synonym">Sclerotinia laxa</name>
    <dbReference type="NCBI Taxonomy" id="61186"/>
    <lineage>
        <taxon>Eukaryota</taxon>
        <taxon>Fungi</taxon>
        <taxon>Dikarya</taxon>
        <taxon>Ascomycota</taxon>
        <taxon>Pezizomycotina</taxon>
        <taxon>Leotiomycetes</taxon>
        <taxon>Helotiales</taxon>
        <taxon>Sclerotiniaceae</taxon>
        <taxon>Monilinia</taxon>
    </lineage>
</organism>
<name>A0A5N6K237_MONLA</name>
<keyword evidence="3" id="KW-1185">Reference proteome</keyword>
<dbReference type="EMBL" id="VIGI01000009">
    <property type="protein sequence ID" value="KAB8296227.1"/>
    <property type="molecule type" value="Genomic_DNA"/>
</dbReference>
<proteinExistence type="predicted"/>
<feature type="compositionally biased region" description="Low complexity" evidence="1">
    <location>
        <begin position="47"/>
        <end position="58"/>
    </location>
</feature>
<evidence type="ECO:0000313" key="2">
    <source>
        <dbReference type="EMBL" id="KAB8296227.1"/>
    </source>
</evidence>
<reference evidence="2 3" key="1">
    <citation type="submission" date="2019-06" db="EMBL/GenBank/DDBJ databases">
        <title>Genome Sequence of the Brown Rot Fungal Pathogen Monilinia laxa.</title>
        <authorList>
            <person name="De Miccolis Angelini R.M."/>
            <person name="Landi L."/>
            <person name="Abate D."/>
            <person name="Pollastro S."/>
            <person name="Romanazzi G."/>
            <person name="Faretra F."/>
        </authorList>
    </citation>
    <scope>NUCLEOTIDE SEQUENCE [LARGE SCALE GENOMIC DNA]</scope>
    <source>
        <strain evidence="2 3">Mlax316</strain>
    </source>
</reference>
<comment type="caution">
    <text evidence="2">The sequence shown here is derived from an EMBL/GenBank/DDBJ whole genome shotgun (WGS) entry which is preliminary data.</text>
</comment>
<evidence type="ECO:0000313" key="3">
    <source>
        <dbReference type="Proteomes" id="UP000326757"/>
    </source>
</evidence>
<accession>A0A5N6K237</accession>
<feature type="region of interest" description="Disordered" evidence="1">
    <location>
        <begin position="1"/>
        <end position="64"/>
    </location>
</feature>
<protein>
    <submittedName>
        <fullName evidence="2">Uncharacterized protein</fullName>
    </submittedName>
</protein>
<dbReference type="Proteomes" id="UP000326757">
    <property type="component" value="Unassembled WGS sequence"/>
</dbReference>